<protein>
    <submittedName>
        <fullName evidence="1">Uncharacterized protein</fullName>
    </submittedName>
</protein>
<comment type="caution">
    <text evidence="1">The sequence shown here is derived from an EMBL/GenBank/DDBJ whole genome shotgun (WGS) entry which is preliminary data.</text>
</comment>
<reference evidence="1" key="1">
    <citation type="submission" date="2021-01" db="EMBL/GenBank/DDBJ databases">
        <authorList>
            <consortium name="Genoscope - CEA"/>
            <person name="William W."/>
        </authorList>
    </citation>
    <scope>NUCLEOTIDE SEQUENCE</scope>
</reference>
<dbReference type="OMA" id="QNLEGWH"/>
<sequence length="252" mass="29493">MNSSKTSRTVKALHLFHLEQKNSDHHHYNIPTFREPPIPTILKPSQLSPSKQSFPVSRQNQENGYTKITIEKKILQLRKEILNAKYIKQKLLQENDKLQLKDIVPVQAVEKPNDKQAKPIKYCEKKSNSKVKFSEIQITLQERQLQQSILSTQINKIPTFKLKEKQTLTIEDRIDDIQKIPQCQSSIKLRSEPNSPQIIKKLQSYQFSQRRVSQGNVQQPKKIEVNPWSQNLEGWHAPQADEDLLVYYQQCF</sequence>
<gene>
    <name evidence="1" type="ORF">PPRIM_AZ9-3.1.T0110249</name>
</gene>
<proteinExistence type="predicted"/>
<name>A0A8S1K2I1_PARPR</name>
<accession>A0A8S1K2I1</accession>
<dbReference type="Proteomes" id="UP000688137">
    <property type="component" value="Unassembled WGS sequence"/>
</dbReference>
<evidence type="ECO:0000313" key="1">
    <source>
        <dbReference type="EMBL" id="CAD8047080.1"/>
    </source>
</evidence>
<keyword evidence="2" id="KW-1185">Reference proteome</keyword>
<dbReference type="EMBL" id="CAJJDM010000008">
    <property type="protein sequence ID" value="CAD8047080.1"/>
    <property type="molecule type" value="Genomic_DNA"/>
</dbReference>
<organism evidence="1 2">
    <name type="scientific">Paramecium primaurelia</name>
    <dbReference type="NCBI Taxonomy" id="5886"/>
    <lineage>
        <taxon>Eukaryota</taxon>
        <taxon>Sar</taxon>
        <taxon>Alveolata</taxon>
        <taxon>Ciliophora</taxon>
        <taxon>Intramacronucleata</taxon>
        <taxon>Oligohymenophorea</taxon>
        <taxon>Peniculida</taxon>
        <taxon>Parameciidae</taxon>
        <taxon>Paramecium</taxon>
    </lineage>
</organism>
<dbReference type="AlphaFoldDB" id="A0A8S1K2I1"/>
<evidence type="ECO:0000313" key="2">
    <source>
        <dbReference type="Proteomes" id="UP000688137"/>
    </source>
</evidence>